<name>A0A545AZX1_9ACTN</name>
<dbReference type="RefSeq" id="WP_142702490.1">
    <property type="nucleotide sequence ID" value="NZ_VIRS01000001.1"/>
</dbReference>
<dbReference type="EMBL" id="VIRS01000001">
    <property type="protein sequence ID" value="TQS46872.1"/>
    <property type="molecule type" value="Genomic_DNA"/>
</dbReference>
<keyword evidence="1" id="KW-1133">Transmembrane helix</keyword>
<feature type="transmembrane region" description="Helical" evidence="1">
    <location>
        <begin position="118"/>
        <end position="139"/>
    </location>
</feature>
<feature type="transmembrane region" description="Helical" evidence="1">
    <location>
        <begin position="145"/>
        <end position="164"/>
    </location>
</feature>
<protein>
    <submittedName>
        <fullName evidence="2">Uncharacterized protein</fullName>
    </submittedName>
</protein>
<dbReference type="AlphaFoldDB" id="A0A545AZX1"/>
<dbReference type="Proteomes" id="UP000317982">
    <property type="component" value="Unassembled WGS sequence"/>
</dbReference>
<keyword evidence="1" id="KW-0812">Transmembrane</keyword>
<evidence type="ECO:0000256" key="1">
    <source>
        <dbReference type="SAM" id="Phobius"/>
    </source>
</evidence>
<organism evidence="2 3">
    <name type="scientific">Cryptosporangium phraense</name>
    <dbReference type="NCBI Taxonomy" id="2593070"/>
    <lineage>
        <taxon>Bacteria</taxon>
        <taxon>Bacillati</taxon>
        <taxon>Actinomycetota</taxon>
        <taxon>Actinomycetes</taxon>
        <taxon>Cryptosporangiales</taxon>
        <taxon>Cryptosporangiaceae</taxon>
        <taxon>Cryptosporangium</taxon>
    </lineage>
</organism>
<comment type="caution">
    <text evidence="2">The sequence shown here is derived from an EMBL/GenBank/DDBJ whole genome shotgun (WGS) entry which is preliminary data.</text>
</comment>
<proteinExistence type="predicted"/>
<feature type="transmembrane region" description="Helical" evidence="1">
    <location>
        <begin position="5"/>
        <end position="25"/>
    </location>
</feature>
<feature type="transmembrane region" description="Helical" evidence="1">
    <location>
        <begin position="57"/>
        <end position="76"/>
    </location>
</feature>
<dbReference type="InParanoid" id="A0A545AZX1"/>
<gene>
    <name evidence="2" type="ORF">FL583_00920</name>
</gene>
<keyword evidence="3" id="KW-1185">Reference proteome</keyword>
<evidence type="ECO:0000313" key="3">
    <source>
        <dbReference type="Proteomes" id="UP000317982"/>
    </source>
</evidence>
<dbReference type="OrthoDB" id="9924050at2"/>
<sequence>MVGRVWIGLVIIFLGVVGLLLGWQIEENGDNVAVLAVFSALAVAAGCLVAASAGGEVAVRATGGLLFAAGLVVAVTNHDVSWWLPSNWQAPVSLTALVISLAGLGVLLLAFGFSLAGLSGGLGLLGLACLALDLLPYIGSDEQSVLRAGATALGAVALTAGVSAAAARRTRVDRRVMTGVAAAGAAVIVYAGYDSYGSTSPGGYRAAVIVATLTGATASLALGAAIFWPRVTSWLP</sequence>
<accession>A0A545AZX1</accession>
<keyword evidence="1" id="KW-0472">Membrane</keyword>
<evidence type="ECO:0000313" key="2">
    <source>
        <dbReference type="EMBL" id="TQS46872.1"/>
    </source>
</evidence>
<feature type="transmembrane region" description="Helical" evidence="1">
    <location>
        <begin position="88"/>
        <end position="111"/>
    </location>
</feature>
<feature type="transmembrane region" description="Helical" evidence="1">
    <location>
        <begin position="205"/>
        <end position="228"/>
    </location>
</feature>
<reference evidence="2 3" key="1">
    <citation type="submission" date="2019-07" db="EMBL/GenBank/DDBJ databases">
        <title>Cryptosporangium phraense sp. nov., isolated from plant litter.</title>
        <authorList>
            <person name="Suriyachadkun C."/>
        </authorList>
    </citation>
    <scope>NUCLEOTIDE SEQUENCE [LARGE SCALE GENOMIC DNA]</scope>
    <source>
        <strain evidence="2 3">A-T 5661</strain>
    </source>
</reference>
<feature type="transmembrane region" description="Helical" evidence="1">
    <location>
        <begin position="31"/>
        <end position="50"/>
    </location>
</feature>
<feature type="transmembrane region" description="Helical" evidence="1">
    <location>
        <begin position="176"/>
        <end position="193"/>
    </location>
</feature>